<evidence type="ECO:0000256" key="8">
    <source>
        <dbReference type="SAM" id="MobiDB-lite"/>
    </source>
</evidence>
<dbReference type="EMBL" id="JALLAZ020000447">
    <property type="protein sequence ID" value="KAL3795004.1"/>
    <property type="molecule type" value="Genomic_DNA"/>
</dbReference>
<accession>A0ABD3Q4U1</accession>
<feature type="region of interest" description="Disordered" evidence="8">
    <location>
        <begin position="24"/>
        <end position="46"/>
    </location>
</feature>
<dbReference type="InterPro" id="IPR044669">
    <property type="entry name" value="YneE/VCCN1/2-like"/>
</dbReference>
<organism evidence="9 10">
    <name type="scientific">Stephanodiscus triporus</name>
    <dbReference type="NCBI Taxonomy" id="2934178"/>
    <lineage>
        <taxon>Eukaryota</taxon>
        <taxon>Sar</taxon>
        <taxon>Stramenopiles</taxon>
        <taxon>Ochrophyta</taxon>
        <taxon>Bacillariophyta</taxon>
        <taxon>Coscinodiscophyceae</taxon>
        <taxon>Thalassiosirophycidae</taxon>
        <taxon>Stephanodiscales</taxon>
        <taxon>Stephanodiscaceae</taxon>
        <taxon>Stephanodiscus</taxon>
    </lineage>
</organism>
<evidence type="ECO:0000256" key="4">
    <source>
        <dbReference type="ARBA" id="ARBA00022692"/>
    </source>
</evidence>
<keyword evidence="4" id="KW-0812">Transmembrane</keyword>
<keyword evidence="2" id="KW-0813">Transport</keyword>
<dbReference type="GO" id="GO:0005886">
    <property type="term" value="C:plasma membrane"/>
    <property type="evidence" value="ECO:0007669"/>
    <property type="project" value="UniProtKB-SubCell"/>
</dbReference>
<comment type="caution">
    <text evidence="9">The sequence shown here is derived from an EMBL/GenBank/DDBJ whole genome shotgun (WGS) entry which is preliminary data.</text>
</comment>
<evidence type="ECO:0000256" key="2">
    <source>
        <dbReference type="ARBA" id="ARBA00022448"/>
    </source>
</evidence>
<dbReference type="Pfam" id="PF25539">
    <property type="entry name" value="Bestrophin_2"/>
    <property type="match status" value="1"/>
</dbReference>
<keyword evidence="10" id="KW-1185">Reference proteome</keyword>
<evidence type="ECO:0000256" key="5">
    <source>
        <dbReference type="ARBA" id="ARBA00022989"/>
    </source>
</evidence>
<dbReference type="AlphaFoldDB" id="A0ABD3Q4U1"/>
<name>A0ABD3Q4U1_9STRA</name>
<protein>
    <submittedName>
        <fullName evidence="9">Uncharacterized protein</fullName>
    </submittedName>
</protein>
<reference evidence="9 10" key="1">
    <citation type="submission" date="2024-10" db="EMBL/GenBank/DDBJ databases">
        <title>Updated reference genomes for cyclostephanoid diatoms.</title>
        <authorList>
            <person name="Roberts W.R."/>
            <person name="Alverson A.J."/>
        </authorList>
    </citation>
    <scope>NUCLEOTIDE SEQUENCE [LARGE SCALE GENOMIC DNA]</scope>
    <source>
        <strain evidence="9 10">AJA276-08</strain>
    </source>
</reference>
<evidence type="ECO:0000256" key="1">
    <source>
        <dbReference type="ARBA" id="ARBA00004651"/>
    </source>
</evidence>
<dbReference type="PANTHER" id="PTHR33281:SF19">
    <property type="entry name" value="VOLTAGE-DEPENDENT ANION CHANNEL-FORMING PROTEIN YNEE"/>
    <property type="match status" value="1"/>
</dbReference>
<keyword evidence="7" id="KW-0472">Membrane</keyword>
<evidence type="ECO:0000256" key="6">
    <source>
        <dbReference type="ARBA" id="ARBA00023065"/>
    </source>
</evidence>
<evidence type="ECO:0000313" key="10">
    <source>
        <dbReference type="Proteomes" id="UP001530315"/>
    </source>
</evidence>
<evidence type="ECO:0000256" key="7">
    <source>
        <dbReference type="ARBA" id="ARBA00023136"/>
    </source>
</evidence>
<dbReference type="Proteomes" id="UP001530315">
    <property type="component" value="Unassembled WGS sequence"/>
</dbReference>
<comment type="subcellular location">
    <subcellularLocation>
        <location evidence="1">Cell membrane</location>
        <topology evidence="1">Multi-pass membrane protein</topology>
    </subcellularLocation>
</comment>
<evidence type="ECO:0000313" key="9">
    <source>
        <dbReference type="EMBL" id="KAL3795004.1"/>
    </source>
</evidence>
<evidence type="ECO:0000256" key="3">
    <source>
        <dbReference type="ARBA" id="ARBA00022475"/>
    </source>
</evidence>
<gene>
    <name evidence="9" type="ORF">ACHAW5_002173</name>
</gene>
<dbReference type="GO" id="GO:0006811">
    <property type="term" value="P:monoatomic ion transport"/>
    <property type="evidence" value="ECO:0007669"/>
    <property type="project" value="UniProtKB-KW"/>
</dbReference>
<dbReference type="PANTHER" id="PTHR33281">
    <property type="entry name" value="UPF0187 PROTEIN YNEE"/>
    <property type="match status" value="1"/>
</dbReference>
<proteinExistence type="predicted"/>
<keyword evidence="3" id="KW-1003">Cell membrane</keyword>
<sequence length="435" mass="48546">MLLLRKTSPSFSWRVLSRPFARASSTSSTSSSTTPASTPTKAIGTTTTTTLYPATAPSEFYIPRDSRTSPDSMYCIDGVYDGRIKRRRRIDPTRELNYTTTHWDSHKSVYRRIRHVLTTFGASPFQRLMFPDFFVTSIVTSMLIYHNEVVAIDPAATICMDASGTSAVAAGTTAIALLTGFRLNASYGRYADGRRRLGEVNAASRDLAANALMWMTSRRDVDRTLLLIKAYSVALTFHLNEKGNHPGLRRSDPDMRERVYAEYRAEMTDVYRNDERFDEDLIRICAWYRDGSNVPLGVATLVRGIIARSGRGGAEEREMDAQVRRLISSLGACEGLLRTPIPTCFTRHASRLLFVWSNMIPFAIYAACGPLWTLPATIGISYTIMGIEDISVQLEEPFNILPLRQYSDGVCDAVDFIASVYPDNDNENSGDAKKV</sequence>
<keyword evidence="5" id="KW-1133">Transmembrane helix</keyword>
<keyword evidence="6" id="KW-0406">Ion transport</keyword>